<dbReference type="Proteomes" id="UP001291653">
    <property type="component" value="Unassembled WGS sequence"/>
</dbReference>
<sequence length="242" mass="26882">MQEFHDVVAGAEPGMGFTAHFRVEWRRPSTVTATRASAVEACGLVRALVEGVAAGCSVLRPAATEQDINGVLARKMPLRTDTAEVTWAQVSLTVDEQTRHAAHRLAQIRHEIELDALARKQTLARINFLYDEVLRDPAAARIYLMLEHSARIGDLPTDLDLDRVVREIQQWHPSSKWVVTAQLLHTFVEGLTTGDADDLLHTLHSLFTDYGEKELAARLPLRIAEKPESPDSSDGQGQPWPN</sequence>
<evidence type="ECO:0000313" key="2">
    <source>
        <dbReference type="EMBL" id="GLF96980.1"/>
    </source>
</evidence>
<feature type="region of interest" description="Disordered" evidence="1">
    <location>
        <begin position="223"/>
        <end position="242"/>
    </location>
</feature>
<dbReference type="RefSeq" id="WP_323448990.1">
    <property type="nucleotide sequence ID" value="NZ_BSBI01000009.1"/>
</dbReference>
<evidence type="ECO:0000313" key="3">
    <source>
        <dbReference type="Proteomes" id="UP001291653"/>
    </source>
</evidence>
<name>A0ABQ5P3B2_9ACTN</name>
<comment type="caution">
    <text evidence="2">The sequence shown here is derived from an EMBL/GenBank/DDBJ whole genome shotgun (WGS) entry which is preliminary data.</text>
</comment>
<dbReference type="EMBL" id="BSBI01000009">
    <property type="protein sequence ID" value="GLF96980.1"/>
    <property type="molecule type" value="Genomic_DNA"/>
</dbReference>
<proteinExistence type="predicted"/>
<reference evidence="2 3" key="1">
    <citation type="submission" date="2022-10" db="EMBL/GenBank/DDBJ databases">
        <title>Draft genome sequence of Streptomyces sp. YSPA8.</title>
        <authorList>
            <person name="Moriuchi R."/>
            <person name="Dohra H."/>
            <person name="Yamamura H."/>
            <person name="Kodani S."/>
        </authorList>
    </citation>
    <scope>NUCLEOTIDE SEQUENCE [LARGE SCALE GENOMIC DNA]</scope>
    <source>
        <strain evidence="2 3">YSPA8</strain>
    </source>
</reference>
<keyword evidence="3" id="KW-1185">Reference proteome</keyword>
<protein>
    <submittedName>
        <fullName evidence="2">Uncharacterized protein</fullName>
    </submittedName>
</protein>
<evidence type="ECO:0000256" key="1">
    <source>
        <dbReference type="SAM" id="MobiDB-lite"/>
    </source>
</evidence>
<organism evidence="2 3">
    <name type="scientific">Streptomyces yaizuensis</name>
    <dbReference type="NCBI Taxonomy" id="2989713"/>
    <lineage>
        <taxon>Bacteria</taxon>
        <taxon>Bacillati</taxon>
        <taxon>Actinomycetota</taxon>
        <taxon>Actinomycetes</taxon>
        <taxon>Kitasatosporales</taxon>
        <taxon>Streptomycetaceae</taxon>
        <taxon>Streptomyces</taxon>
    </lineage>
</organism>
<gene>
    <name evidence="2" type="ORF">SYYSPA8_21805</name>
</gene>
<accession>A0ABQ5P3B2</accession>